<feature type="domain" description="DUF6194" evidence="1">
    <location>
        <begin position="1"/>
        <end position="150"/>
    </location>
</feature>
<organism evidence="2 3">
    <name type="scientific">Auraticoccus cholistanensis</name>
    <dbReference type="NCBI Taxonomy" id="2656650"/>
    <lineage>
        <taxon>Bacteria</taxon>
        <taxon>Bacillati</taxon>
        <taxon>Actinomycetota</taxon>
        <taxon>Actinomycetes</taxon>
        <taxon>Propionibacteriales</taxon>
        <taxon>Propionibacteriaceae</taxon>
        <taxon>Auraticoccus</taxon>
    </lineage>
</organism>
<accession>A0A6A9UQY8</accession>
<dbReference type="InterPro" id="IPR045676">
    <property type="entry name" value="DUF6194"/>
</dbReference>
<protein>
    <recommendedName>
        <fullName evidence="1">DUF6194 domain-containing protein</fullName>
    </recommendedName>
</protein>
<keyword evidence="3" id="KW-1185">Reference proteome</keyword>
<comment type="caution">
    <text evidence="2">The sequence shown here is derived from an EMBL/GenBank/DDBJ whole genome shotgun (WGS) entry which is preliminary data.</text>
</comment>
<proteinExistence type="predicted"/>
<evidence type="ECO:0000259" key="1">
    <source>
        <dbReference type="Pfam" id="PF19694"/>
    </source>
</evidence>
<reference evidence="2 3" key="1">
    <citation type="submission" date="2019-12" db="EMBL/GenBank/DDBJ databases">
        <title>Auraticoccus cholistani sp. nov., an actinomycete isolated from soil of Cholistan desert.</title>
        <authorList>
            <person name="Cheema M.T."/>
        </authorList>
    </citation>
    <scope>NUCLEOTIDE SEQUENCE [LARGE SCALE GENOMIC DNA]</scope>
    <source>
        <strain evidence="2 3">F435</strain>
    </source>
</reference>
<dbReference type="AlphaFoldDB" id="A0A6A9UQY8"/>
<dbReference type="EMBL" id="WPCU01000004">
    <property type="protein sequence ID" value="MVA75081.1"/>
    <property type="molecule type" value="Genomic_DNA"/>
</dbReference>
<dbReference type="Proteomes" id="UP000435304">
    <property type="component" value="Unassembled WGS sequence"/>
</dbReference>
<evidence type="ECO:0000313" key="3">
    <source>
        <dbReference type="Proteomes" id="UP000435304"/>
    </source>
</evidence>
<evidence type="ECO:0000313" key="2">
    <source>
        <dbReference type="EMBL" id="MVA75081.1"/>
    </source>
</evidence>
<name>A0A6A9UQY8_9ACTN</name>
<sequence>MEQILATVRGLDHVLVLSPTEGSAFPPLAWGDHFFYVSPDGQVPQREQPYATIVTKDYPDDTLCGLDDPDRWRLNIHVGRRALLELTGDDGGDEARSWDYGGSDVLLPHPLYRTQGWVAVVNPGPRTGALALRLLREAHEAAARRSRRRHPEAWHRTSSQ</sequence>
<gene>
    <name evidence="2" type="ORF">GC722_03420</name>
</gene>
<dbReference type="Pfam" id="PF19694">
    <property type="entry name" value="DUF6194"/>
    <property type="match status" value="1"/>
</dbReference>